<organism evidence="1 2">
    <name type="scientific">Romanomermis culicivorax</name>
    <name type="common">Nematode worm</name>
    <dbReference type="NCBI Taxonomy" id="13658"/>
    <lineage>
        <taxon>Eukaryota</taxon>
        <taxon>Metazoa</taxon>
        <taxon>Ecdysozoa</taxon>
        <taxon>Nematoda</taxon>
        <taxon>Enoplea</taxon>
        <taxon>Dorylaimia</taxon>
        <taxon>Mermithida</taxon>
        <taxon>Mermithoidea</taxon>
        <taxon>Mermithidae</taxon>
        <taxon>Romanomermis</taxon>
    </lineage>
</organism>
<evidence type="ECO:0000313" key="2">
    <source>
        <dbReference type="WBParaSite" id="nRc.2.0.1.t19156-RA"/>
    </source>
</evidence>
<proteinExistence type="predicted"/>
<evidence type="ECO:0000313" key="1">
    <source>
        <dbReference type="Proteomes" id="UP000887565"/>
    </source>
</evidence>
<sequence length="80" mass="9601">MEEITQKVHKVSKQIKKSYGRSSSLSSRPLQWKLNFRHEFEIENTSLNQTTGYRIPHWSKKEVNLRQRMDMEEPGNRLVQ</sequence>
<accession>A0A915IY75</accession>
<dbReference type="AlphaFoldDB" id="A0A915IY75"/>
<dbReference type="Proteomes" id="UP000887565">
    <property type="component" value="Unplaced"/>
</dbReference>
<dbReference type="WBParaSite" id="nRc.2.0.1.t19156-RA">
    <property type="protein sequence ID" value="nRc.2.0.1.t19156-RA"/>
    <property type="gene ID" value="nRc.2.0.1.g19156"/>
</dbReference>
<protein>
    <submittedName>
        <fullName evidence="2">Ovule protein</fullName>
    </submittedName>
</protein>
<keyword evidence="1" id="KW-1185">Reference proteome</keyword>
<name>A0A915IY75_ROMCU</name>
<reference evidence="2" key="1">
    <citation type="submission" date="2022-11" db="UniProtKB">
        <authorList>
            <consortium name="WormBaseParasite"/>
        </authorList>
    </citation>
    <scope>IDENTIFICATION</scope>
</reference>